<dbReference type="InterPro" id="IPR003593">
    <property type="entry name" value="AAA+_ATPase"/>
</dbReference>
<dbReference type="GO" id="GO:0016887">
    <property type="term" value="F:ATP hydrolysis activity"/>
    <property type="evidence" value="ECO:0007669"/>
    <property type="project" value="TreeGrafter"/>
</dbReference>
<evidence type="ECO:0000256" key="1">
    <source>
        <dbReference type="ARBA" id="ARBA00006611"/>
    </source>
</evidence>
<feature type="domain" description="Bacterial type II secretion system protein E" evidence="4">
    <location>
        <begin position="381"/>
        <end position="395"/>
    </location>
</feature>
<keyword evidence="2" id="KW-0547">Nucleotide-binding</keyword>
<keyword evidence="6" id="KW-1185">Reference proteome</keyword>
<evidence type="ECO:0000256" key="3">
    <source>
        <dbReference type="ARBA" id="ARBA00022840"/>
    </source>
</evidence>
<sequence>MKPLEQILADDKVVPLEVLEKACENGNKTRRSGTSLILALRRAGVGGSRIAAAVSRAFDLPLASLDDQPNLPVLPDRLSANFLKENSVLPLSEGKDGLRLAVADPGDRFVVEAVRIASGLPVALAVSALEDIETGLERLYGPGKSALERIVEDIGGAEPDNGSAAEDDIEHLKDAALEAPVIRLVNQIISDAVQQRASDIHIEPFRDSLKVRYRIDGLLQEISPPPLRLARVIISRIKILAGLNIAERRLPQDGRVRLRVSGRQLDLRVSSLPTTHGESVVIRLLDDSSATQELPSLGLLPHDEGIFRRNLKAPYGMIIVTGPTGSGKTTTLGAALRLLNEPHRKILTAEDPIEYQIPGINQVQVKPAIGMTFANALRAFVRQDPDVIMVGEMRDGETAEMAVHAALTGHLLLTTLHTNNAAGAITRLVDMGVDSFLIASTLRLLIGQRLVRVLCPECSRSVKAGPQILEEFRRAGLTVAPDGFAIFEPVGCDSCQGNGFIGRKAIFELLEVDETIQRLITPGVTTNALQRAARDNGMTTMLQDGLEKCRQGVTTIEEVRRVTEDM</sequence>
<comment type="caution">
    <text evidence="5">The sequence shown here is derived from an EMBL/GenBank/DDBJ whole genome shotgun (WGS) entry which is preliminary data.</text>
</comment>
<name>A0A839SUS9_9PROT</name>
<proteinExistence type="inferred from homology"/>
<dbReference type="Pfam" id="PF00437">
    <property type="entry name" value="T2SSE"/>
    <property type="match status" value="1"/>
</dbReference>
<dbReference type="AlphaFoldDB" id="A0A839SUS9"/>
<reference evidence="5 6" key="1">
    <citation type="submission" date="2020-08" db="EMBL/GenBank/DDBJ databases">
        <title>Genomic Encyclopedia of Type Strains, Phase III (KMG-III): the genomes of soil and plant-associated and newly described type strains.</title>
        <authorList>
            <person name="Whitman W."/>
        </authorList>
    </citation>
    <scope>NUCLEOTIDE SEQUENCE [LARGE SCALE GENOMIC DNA]</scope>
    <source>
        <strain evidence="5 6">CECT 8803</strain>
    </source>
</reference>
<dbReference type="PROSITE" id="PS00662">
    <property type="entry name" value="T2SP_E"/>
    <property type="match status" value="1"/>
</dbReference>
<dbReference type="PANTHER" id="PTHR30258:SF2">
    <property type="entry name" value="COMG OPERON PROTEIN 1"/>
    <property type="match status" value="1"/>
</dbReference>
<dbReference type="SMART" id="SM00382">
    <property type="entry name" value="AAA"/>
    <property type="match status" value="1"/>
</dbReference>
<dbReference type="InterPro" id="IPR001482">
    <property type="entry name" value="T2SS/T4SS_dom"/>
</dbReference>
<dbReference type="Gene3D" id="3.30.450.90">
    <property type="match status" value="1"/>
</dbReference>
<dbReference type="Pfam" id="PF05157">
    <property type="entry name" value="MshEN"/>
    <property type="match status" value="1"/>
</dbReference>
<dbReference type="CDD" id="cd01129">
    <property type="entry name" value="PulE-GspE-like"/>
    <property type="match status" value="1"/>
</dbReference>
<dbReference type="Gene3D" id="3.40.50.300">
    <property type="entry name" value="P-loop containing nucleotide triphosphate hydrolases"/>
    <property type="match status" value="1"/>
</dbReference>
<dbReference type="GO" id="GO:0005524">
    <property type="term" value="F:ATP binding"/>
    <property type="evidence" value="ECO:0007669"/>
    <property type="project" value="UniProtKB-KW"/>
</dbReference>
<dbReference type="RefSeq" id="WP_183415502.1">
    <property type="nucleotide sequence ID" value="NZ_JACHXA010000002.1"/>
</dbReference>
<dbReference type="Gene3D" id="3.30.300.160">
    <property type="entry name" value="Type II secretion system, protein E, N-terminal domain"/>
    <property type="match status" value="1"/>
</dbReference>
<dbReference type="InterPro" id="IPR007831">
    <property type="entry name" value="T2SS_GspE_N"/>
</dbReference>
<dbReference type="PANTHER" id="PTHR30258">
    <property type="entry name" value="TYPE II SECRETION SYSTEM PROTEIN GSPE-RELATED"/>
    <property type="match status" value="1"/>
</dbReference>
<dbReference type="SUPFAM" id="SSF52540">
    <property type="entry name" value="P-loop containing nucleoside triphosphate hydrolases"/>
    <property type="match status" value="1"/>
</dbReference>
<accession>A0A839SUS9</accession>
<dbReference type="EMBL" id="JACHXA010000002">
    <property type="protein sequence ID" value="MBB3064703.1"/>
    <property type="molecule type" value="Genomic_DNA"/>
</dbReference>
<gene>
    <name evidence="5" type="ORF">FHR98_000975</name>
</gene>
<comment type="similarity">
    <text evidence="1">Belongs to the GSP E family.</text>
</comment>
<keyword evidence="3" id="KW-0067">ATP-binding</keyword>
<evidence type="ECO:0000313" key="5">
    <source>
        <dbReference type="EMBL" id="MBB3064703.1"/>
    </source>
</evidence>
<dbReference type="SUPFAM" id="SSF160246">
    <property type="entry name" value="EspE N-terminal domain-like"/>
    <property type="match status" value="1"/>
</dbReference>
<protein>
    <submittedName>
        <fullName evidence="5">General secretion pathway protein E</fullName>
    </submittedName>
</protein>
<evidence type="ECO:0000256" key="2">
    <source>
        <dbReference type="ARBA" id="ARBA00022741"/>
    </source>
</evidence>
<organism evidence="5 6">
    <name type="scientific">Limibacillus halophilus</name>
    <dbReference type="NCBI Taxonomy" id="1579333"/>
    <lineage>
        <taxon>Bacteria</taxon>
        <taxon>Pseudomonadati</taxon>
        <taxon>Pseudomonadota</taxon>
        <taxon>Alphaproteobacteria</taxon>
        <taxon>Rhodospirillales</taxon>
        <taxon>Rhodovibrionaceae</taxon>
        <taxon>Limibacillus</taxon>
    </lineage>
</organism>
<dbReference type="FunFam" id="3.40.50.300:FF:000398">
    <property type="entry name" value="Type IV pilus assembly ATPase PilB"/>
    <property type="match status" value="1"/>
</dbReference>
<dbReference type="GO" id="GO:0005886">
    <property type="term" value="C:plasma membrane"/>
    <property type="evidence" value="ECO:0007669"/>
    <property type="project" value="TreeGrafter"/>
</dbReference>
<evidence type="ECO:0000259" key="4">
    <source>
        <dbReference type="PROSITE" id="PS00662"/>
    </source>
</evidence>
<dbReference type="InterPro" id="IPR037257">
    <property type="entry name" value="T2SS_E_N_sf"/>
</dbReference>
<dbReference type="InterPro" id="IPR027417">
    <property type="entry name" value="P-loop_NTPase"/>
</dbReference>
<dbReference type="FunFam" id="3.30.450.90:FF:000001">
    <property type="entry name" value="Type II secretion system ATPase GspE"/>
    <property type="match status" value="1"/>
</dbReference>
<dbReference type="Proteomes" id="UP000581135">
    <property type="component" value="Unassembled WGS sequence"/>
</dbReference>
<evidence type="ECO:0000313" key="6">
    <source>
        <dbReference type="Proteomes" id="UP000581135"/>
    </source>
</evidence>